<sequence length="165" mass="17520">MRFDATIDYPADVDTVAGMLADEEFVRRKIAASGALDSTQEVLREGEAFTVTTRRQMPTDQVPSSFRSLVGQSLDVRLVEAWEAPHPDRSRAGTLSLDIVGAPVRVIGRMSLQAGPGGGTVQSFSGDITASVPFFGKPIEKAAAGAVDQVLAVERSIGLDFLAGR</sequence>
<accession>A0A2Y9A8I6</accession>
<dbReference type="InterPro" id="IPR019639">
    <property type="entry name" value="DUF2505"/>
</dbReference>
<evidence type="ECO:0000313" key="2">
    <source>
        <dbReference type="Proteomes" id="UP000250222"/>
    </source>
</evidence>
<evidence type="ECO:0000313" key="1">
    <source>
        <dbReference type="EMBL" id="SSA40700.1"/>
    </source>
</evidence>
<organism evidence="1 2">
    <name type="scientific">Georgenia satyanarayanai</name>
    <dbReference type="NCBI Taxonomy" id="860221"/>
    <lineage>
        <taxon>Bacteria</taxon>
        <taxon>Bacillati</taxon>
        <taxon>Actinomycetota</taxon>
        <taxon>Actinomycetes</taxon>
        <taxon>Micrococcales</taxon>
        <taxon>Bogoriellaceae</taxon>
        <taxon>Georgenia</taxon>
    </lineage>
</organism>
<keyword evidence="2" id="KW-1185">Reference proteome</keyword>
<dbReference type="AlphaFoldDB" id="A0A2Y9A8I6"/>
<dbReference type="OrthoDB" id="3266819at2"/>
<name>A0A2Y9A8I6_9MICO</name>
<reference evidence="1 2" key="1">
    <citation type="submission" date="2016-10" db="EMBL/GenBank/DDBJ databases">
        <authorList>
            <person name="Cai Z."/>
        </authorList>
    </citation>
    <scope>NUCLEOTIDE SEQUENCE [LARGE SCALE GENOMIC DNA]</scope>
    <source>
        <strain evidence="1 2">CGMCC 1.10826</strain>
    </source>
</reference>
<protein>
    <recommendedName>
        <fullName evidence="3">DUF2505 domain-containing protein</fullName>
    </recommendedName>
</protein>
<proteinExistence type="predicted"/>
<evidence type="ECO:0008006" key="3">
    <source>
        <dbReference type="Google" id="ProtNLM"/>
    </source>
</evidence>
<gene>
    <name evidence="1" type="ORF">SAMN05216184_104256</name>
</gene>
<dbReference type="EMBL" id="UETB01000004">
    <property type="protein sequence ID" value="SSA40700.1"/>
    <property type="molecule type" value="Genomic_DNA"/>
</dbReference>
<dbReference type="RefSeq" id="WP_110852154.1">
    <property type="nucleotide sequence ID" value="NZ_QKLZ01000004.1"/>
</dbReference>
<dbReference type="Pfam" id="PF10698">
    <property type="entry name" value="DUF2505"/>
    <property type="match status" value="1"/>
</dbReference>
<dbReference type="Proteomes" id="UP000250222">
    <property type="component" value="Unassembled WGS sequence"/>
</dbReference>